<dbReference type="PANTHER" id="PTHR12132">
    <property type="entry name" value="DNA REPAIR AND RECOMBINATION PROTEIN RAD52, RAD59"/>
    <property type="match status" value="1"/>
</dbReference>
<feature type="region of interest" description="Disordered" evidence="5">
    <location>
        <begin position="359"/>
        <end position="406"/>
    </location>
</feature>
<dbReference type="GO" id="GO:0005634">
    <property type="term" value="C:nucleus"/>
    <property type="evidence" value="ECO:0007669"/>
    <property type="project" value="TreeGrafter"/>
</dbReference>
<dbReference type="InterPro" id="IPR041247">
    <property type="entry name" value="Rad52_fam"/>
</dbReference>
<gene>
    <name evidence="6" type="ORF">L203_104210</name>
</gene>
<feature type="compositionally biased region" description="Polar residues" evidence="5">
    <location>
        <begin position="568"/>
        <end position="577"/>
    </location>
</feature>
<dbReference type="Gene3D" id="3.30.390.80">
    <property type="entry name" value="DNA repair protein Rad52/59/22"/>
    <property type="match status" value="1"/>
</dbReference>
<reference evidence="6" key="2">
    <citation type="journal article" date="2022" name="Elife">
        <title>Obligate sexual reproduction of a homothallic fungus closely related to the Cryptococcus pathogenic species complex.</title>
        <authorList>
            <person name="Passer A.R."/>
            <person name="Clancey S.A."/>
            <person name="Shea T."/>
            <person name="David-Palma M."/>
            <person name="Averette A.F."/>
            <person name="Boekhout T."/>
            <person name="Porcel B.M."/>
            <person name="Nowrousian M."/>
            <person name="Cuomo C.A."/>
            <person name="Sun S."/>
            <person name="Heitman J."/>
            <person name="Coelho M.A."/>
        </authorList>
    </citation>
    <scope>NUCLEOTIDE SEQUENCE</scope>
    <source>
        <strain evidence="6">CBS 7841</strain>
    </source>
</reference>
<dbReference type="FunFam" id="3.30.390.80:FF:000001">
    <property type="entry name" value="DNA repair protein RAD52 homolog"/>
    <property type="match status" value="1"/>
</dbReference>
<feature type="region of interest" description="Disordered" evidence="5">
    <location>
        <begin position="1"/>
        <end position="54"/>
    </location>
</feature>
<proteinExistence type="inferred from homology"/>
<dbReference type="GO" id="GO:0006312">
    <property type="term" value="P:mitotic recombination"/>
    <property type="evidence" value="ECO:0007669"/>
    <property type="project" value="TreeGrafter"/>
</dbReference>
<evidence type="ECO:0000256" key="2">
    <source>
        <dbReference type="ARBA" id="ARBA00022763"/>
    </source>
</evidence>
<dbReference type="GO" id="GO:0003697">
    <property type="term" value="F:single-stranded DNA binding"/>
    <property type="evidence" value="ECO:0007669"/>
    <property type="project" value="UniProtKB-ARBA"/>
</dbReference>
<keyword evidence="4" id="KW-0234">DNA repair</keyword>
<dbReference type="EMBL" id="CP143788">
    <property type="protein sequence ID" value="WVN88994.1"/>
    <property type="molecule type" value="Genomic_DNA"/>
</dbReference>
<dbReference type="InterPro" id="IPR042525">
    <property type="entry name" value="Rad52_Rad59_Rad22_sf"/>
</dbReference>
<evidence type="ECO:0000256" key="4">
    <source>
        <dbReference type="ARBA" id="ARBA00023204"/>
    </source>
</evidence>
<organism evidence="6 7">
    <name type="scientific">Cryptococcus depauperatus CBS 7841</name>
    <dbReference type="NCBI Taxonomy" id="1295531"/>
    <lineage>
        <taxon>Eukaryota</taxon>
        <taxon>Fungi</taxon>
        <taxon>Dikarya</taxon>
        <taxon>Basidiomycota</taxon>
        <taxon>Agaricomycotina</taxon>
        <taxon>Tremellomycetes</taxon>
        <taxon>Tremellales</taxon>
        <taxon>Cryptococcaceae</taxon>
        <taxon>Cryptococcus</taxon>
    </lineage>
</organism>
<evidence type="ECO:0000313" key="6">
    <source>
        <dbReference type="EMBL" id="WVN88994.1"/>
    </source>
</evidence>
<feature type="region of interest" description="Disordered" evidence="5">
    <location>
        <begin position="538"/>
        <end position="608"/>
    </location>
</feature>
<feature type="region of interest" description="Disordered" evidence="5">
    <location>
        <begin position="268"/>
        <end position="288"/>
    </location>
</feature>
<dbReference type="Pfam" id="PF04098">
    <property type="entry name" value="Rad52_Rad22"/>
    <property type="match status" value="1"/>
</dbReference>
<dbReference type="GeneID" id="91088420"/>
<accession>A0AAJ8JV32</accession>
<evidence type="ECO:0000256" key="3">
    <source>
        <dbReference type="ARBA" id="ARBA00023172"/>
    </source>
</evidence>
<protein>
    <recommendedName>
        <fullName evidence="8">DNA repair and recombination protein RAD52</fullName>
    </recommendedName>
</protein>
<sequence>MSPSARLVESYKELQSTGSASNRSLLRPNRSVPATAFRKPSLHRRSIHEDKSTVTMDVNESVSMNQSASSINFGNTSFGNSTFGVTNQQGVASQWSEERIHQLQARLARKLGPEYVTQRPGPGGSTKLSYIEGWKVINLANEVFGFNGWTSSIVSLSTDFIDVNKEGRVSVNVTAIIRITLKDGTYHEDVGCGQGENVRGKGAALDKAQKEAVTDATKRALRTFGNVLGNCLYDKEYTKQVVKMQVPPPKFNHDELERRAEFVQEAAPGLTTGPSPASSVPQHMSNAPKQPLPTERILPPRNIIPQPLLDPVGTPIKSIHGNESLQASPDEFEFDENFDAEFMDFGSDSLLAQLDDQCLQAGPGPITKQENAQPDSKPSMEPDAPVYQHRHRPGMPRSSSDNQLNDISSKASLPLITNNHLLNTSNAIKFSLEKGMSSNRMTGIPSIALEGMNNIAKPSDQAQKSPLNSRLMGNSSVYNSPSGPYQPSTRAQAIASALHIARGSASPQPTRIPSGGIDAAAQRASRQLITEGVRLGLDENHDVDPNLSLGGFSSARGVKRQQGENRRSASPTKSSGAGLSVHSGDRTTLGELPIGMENDWGAKKSRMS</sequence>
<evidence type="ECO:0000256" key="1">
    <source>
        <dbReference type="ARBA" id="ARBA00006638"/>
    </source>
</evidence>
<keyword evidence="2" id="KW-0227">DNA damage</keyword>
<reference evidence="6" key="1">
    <citation type="submission" date="2016-06" db="EMBL/GenBank/DDBJ databases">
        <authorList>
            <person name="Cuomo C."/>
            <person name="Litvintseva A."/>
            <person name="Heitman J."/>
            <person name="Chen Y."/>
            <person name="Sun S."/>
            <person name="Springer D."/>
            <person name="Dromer F."/>
            <person name="Young S."/>
            <person name="Zeng Q."/>
            <person name="Chapman S."/>
            <person name="Gujja S."/>
            <person name="Saif S."/>
            <person name="Birren B."/>
        </authorList>
    </citation>
    <scope>NUCLEOTIDE SEQUENCE</scope>
    <source>
        <strain evidence="6">CBS 7841</strain>
    </source>
</reference>
<dbReference type="AlphaFoldDB" id="A0AAJ8JV32"/>
<dbReference type="GO" id="GO:0045002">
    <property type="term" value="P:double-strand break repair via single-strand annealing"/>
    <property type="evidence" value="ECO:0007669"/>
    <property type="project" value="TreeGrafter"/>
</dbReference>
<keyword evidence="3" id="KW-0233">DNA recombination</keyword>
<keyword evidence="7" id="KW-1185">Reference proteome</keyword>
<dbReference type="PANTHER" id="PTHR12132:SF1">
    <property type="entry name" value="DNA REPAIR PROTEIN RAD52 HOMOLOG"/>
    <property type="match status" value="1"/>
</dbReference>
<evidence type="ECO:0000313" key="7">
    <source>
        <dbReference type="Proteomes" id="UP000094043"/>
    </source>
</evidence>
<dbReference type="RefSeq" id="XP_066069694.1">
    <property type="nucleotide sequence ID" value="XM_066213597.1"/>
</dbReference>
<evidence type="ECO:0000256" key="5">
    <source>
        <dbReference type="SAM" id="MobiDB-lite"/>
    </source>
</evidence>
<dbReference type="KEGG" id="cdep:91088420"/>
<dbReference type="InterPro" id="IPR007232">
    <property type="entry name" value="Rad52_Rad59_Rad22"/>
</dbReference>
<comment type="similarity">
    <text evidence="1">Belongs to the RAD52 family.</text>
</comment>
<feature type="compositionally biased region" description="Polar residues" evidence="5">
    <location>
        <begin position="397"/>
        <end position="406"/>
    </location>
</feature>
<dbReference type="GO" id="GO:0000724">
    <property type="term" value="P:double-strand break repair via homologous recombination"/>
    <property type="evidence" value="ECO:0007669"/>
    <property type="project" value="TreeGrafter"/>
</dbReference>
<reference evidence="6" key="3">
    <citation type="submission" date="2024-01" db="EMBL/GenBank/DDBJ databases">
        <authorList>
            <person name="Coelho M.A."/>
            <person name="David-Palma M."/>
            <person name="Shea T."/>
            <person name="Sun S."/>
            <person name="Cuomo C.A."/>
            <person name="Heitman J."/>
        </authorList>
    </citation>
    <scope>NUCLEOTIDE SEQUENCE</scope>
    <source>
        <strain evidence="6">CBS 7841</strain>
    </source>
</reference>
<dbReference type="Proteomes" id="UP000094043">
    <property type="component" value="Chromosome 5"/>
</dbReference>
<feature type="compositionally biased region" description="Polar residues" evidence="5">
    <location>
        <begin position="13"/>
        <end position="24"/>
    </location>
</feature>
<name>A0AAJ8JV32_9TREE</name>
<dbReference type="SUPFAM" id="SSF54768">
    <property type="entry name" value="dsRNA-binding domain-like"/>
    <property type="match status" value="1"/>
</dbReference>
<evidence type="ECO:0008006" key="8">
    <source>
        <dbReference type="Google" id="ProtNLM"/>
    </source>
</evidence>
<feature type="compositionally biased region" description="Polar residues" evidence="5">
    <location>
        <begin position="272"/>
        <end position="288"/>
    </location>
</feature>